<protein>
    <submittedName>
        <fullName evidence="11">Methyl-accepting chemotaxis protein</fullName>
    </submittedName>
</protein>
<dbReference type="AlphaFoldDB" id="A0A919CNC5"/>
<evidence type="ECO:0000259" key="9">
    <source>
        <dbReference type="PROSITE" id="PS50885"/>
    </source>
</evidence>
<dbReference type="Gene3D" id="6.10.340.10">
    <property type="match status" value="1"/>
</dbReference>
<accession>A0A919CNC5</accession>
<dbReference type="PROSITE" id="PS50192">
    <property type="entry name" value="T_SNARE"/>
    <property type="match status" value="1"/>
</dbReference>
<evidence type="ECO:0000256" key="5">
    <source>
        <dbReference type="PROSITE-ProRule" id="PRU00284"/>
    </source>
</evidence>
<dbReference type="PROSITE" id="PS50111">
    <property type="entry name" value="CHEMOTAXIS_TRANSDUC_2"/>
    <property type="match status" value="1"/>
</dbReference>
<comment type="similarity">
    <text evidence="4">Belongs to the methyl-accepting chemotaxis (MCP) protein family.</text>
</comment>
<evidence type="ECO:0000313" key="11">
    <source>
        <dbReference type="EMBL" id="GHD44041.1"/>
    </source>
</evidence>
<dbReference type="GO" id="GO:0004888">
    <property type="term" value="F:transmembrane signaling receptor activity"/>
    <property type="evidence" value="ECO:0007669"/>
    <property type="project" value="InterPro"/>
</dbReference>
<reference evidence="11" key="2">
    <citation type="submission" date="2020-09" db="EMBL/GenBank/DDBJ databases">
        <authorList>
            <person name="Sun Q."/>
            <person name="Kim S."/>
        </authorList>
    </citation>
    <scope>NUCLEOTIDE SEQUENCE</scope>
    <source>
        <strain evidence="11">KCTC 42651</strain>
    </source>
</reference>
<keyword evidence="3 5" id="KW-0807">Transducer</keyword>
<feature type="domain" description="Methyl-accepting transducer" evidence="7">
    <location>
        <begin position="410"/>
        <end position="646"/>
    </location>
</feature>
<dbReference type="GO" id="GO:0005886">
    <property type="term" value="C:plasma membrane"/>
    <property type="evidence" value="ECO:0007669"/>
    <property type="project" value="UniProtKB-SubCell"/>
</dbReference>
<feature type="domain" description="HBM" evidence="10">
    <location>
        <begin position="44"/>
        <end position="283"/>
    </location>
</feature>
<sequence>MNNLGVSAKVGINSGAILLLLLAASAVTVLGLIQAEDMFGTYRRLTLQTNAVSAVESELSRVRIGVKTFIQTGDPKAAQEVQERERAAKAAIDETLQLVVNPEKRELVRQIGVSIAAYEQAFEGVLPLRDRLEALVETLNRIGTEAEQELTAVMEAEQRLGNAGAVYRGGLALRSLLLARIYSNRFLVENGQEQIDRVAQESKALRDNLGPLGALVSNDQSRSGLARLSALADEYDAAFLAVGRVIFERNAIIEGKLDVIGSQVATALEELKEENRRGQDALGSQATAAIVRSEWLGIVVSIAALLIGVVLAYVVGRGISRPIVAMTDAMRRLAGGDKTTEIPARGRKDEVGEMAEAVQVFKDNLIRNEQLAAEQEQQRRAREERARRIEDLTRNFDAAVAEVLMQFGSATDQMQTTATSMSATAEETSRQATAVAAAAEQASANVQAVASAAEELSGSIEEISRQVTQSARIANDATASAEATNIQVQSLAEAARRVGEVVNLIQDIAAQTNLLALNATIEAARAGEMGKGFAVVAGEVKSLASQTARATEEISQHIGGIQTATGEAVSAIQGIGTTINEVNEIAGSIASAVEEQGAATREISRNVQEAARGTHDVSQNIVSVTQAATDTGAAAGQVNSSAGLLASQSAALRRTVEEFLAGVRAA</sequence>
<feature type="transmembrane region" description="Helical" evidence="6">
    <location>
        <begin position="295"/>
        <end position="316"/>
    </location>
</feature>
<reference evidence="11" key="1">
    <citation type="journal article" date="2014" name="Int. J. Syst. Evol. Microbiol.">
        <title>Complete genome sequence of Corynebacterium casei LMG S-19264T (=DSM 44701T), isolated from a smear-ripened cheese.</title>
        <authorList>
            <consortium name="US DOE Joint Genome Institute (JGI-PGF)"/>
            <person name="Walter F."/>
            <person name="Albersmeier A."/>
            <person name="Kalinowski J."/>
            <person name="Ruckert C."/>
        </authorList>
    </citation>
    <scope>NUCLEOTIDE SEQUENCE</scope>
    <source>
        <strain evidence="11">KCTC 42651</strain>
    </source>
</reference>
<dbReference type="InterPro" id="IPR000727">
    <property type="entry name" value="T_SNARE_dom"/>
</dbReference>
<dbReference type="SMART" id="SM00283">
    <property type="entry name" value="MA"/>
    <property type="match status" value="1"/>
</dbReference>
<comment type="subcellular location">
    <subcellularLocation>
        <location evidence="1">Cell inner membrane</location>
        <topology evidence="1">Multi-pass membrane protein</topology>
    </subcellularLocation>
</comment>
<keyword evidence="2" id="KW-1003">Cell membrane</keyword>
<keyword evidence="12" id="KW-1185">Reference proteome</keyword>
<dbReference type="PROSITE" id="PS50885">
    <property type="entry name" value="HAMP"/>
    <property type="match status" value="1"/>
</dbReference>
<dbReference type="GO" id="GO:0007165">
    <property type="term" value="P:signal transduction"/>
    <property type="evidence" value="ECO:0007669"/>
    <property type="project" value="UniProtKB-KW"/>
</dbReference>
<feature type="domain" description="HAMP" evidence="9">
    <location>
        <begin position="317"/>
        <end position="370"/>
    </location>
</feature>
<dbReference type="Gene3D" id="1.10.287.950">
    <property type="entry name" value="Methyl-accepting chemotaxis protein"/>
    <property type="match status" value="1"/>
</dbReference>
<comment type="caution">
    <text evidence="11">The sequence shown here is derived from an EMBL/GenBank/DDBJ whole genome shotgun (WGS) entry which is preliminary data.</text>
</comment>
<dbReference type="InterPro" id="IPR004089">
    <property type="entry name" value="MCPsignal_dom"/>
</dbReference>
<evidence type="ECO:0000259" key="10">
    <source>
        <dbReference type="PROSITE" id="PS51753"/>
    </source>
</evidence>
<evidence type="ECO:0000259" key="7">
    <source>
        <dbReference type="PROSITE" id="PS50111"/>
    </source>
</evidence>
<evidence type="ECO:0000256" key="2">
    <source>
        <dbReference type="ARBA" id="ARBA00022519"/>
    </source>
</evidence>
<dbReference type="SUPFAM" id="SSF58104">
    <property type="entry name" value="Methyl-accepting chemotaxis protein (MCP) signaling domain"/>
    <property type="match status" value="1"/>
</dbReference>
<dbReference type="SMART" id="SM00304">
    <property type="entry name" value="HAMP"/>
    <property type="match status" value="1"/>
</dbReference>
<dbReference type="GO" id="GO:0006935">
    <property type="term" value="P:chemotaxis"/>
    <property type="evidence" value="ECO:0007669"/>
    <property type="project" value="InterPro"/>
</dbReference>
<dbReference type="PRINTS" id="PR00260">
    <property type="entry name" value="CHEMTRNSDUCR"/>
</dbReference>
<evidence type="ECO:0000259" key="8">
    <source>
        <dbReference type="PROSITE" id="PS50192"/>
    </source>
</evidence>
<dbReference type="Proteomes" id="UP000630353">
    <property type="component" value="Unassembled WGS sequence"/>
</dbReference>
<organism evidence="11 12">
    <name type="scientific">Thalassobaculum fulvum</name>
    <dbReference type="NCBI Taxonomy" id="1633335"/>
    <lineage>
        <taxon>Bacteria</taxon>
        <taxon>Pseudomonadati</taxon>
        <taxon>Pseudomonadota</taxon>
        <taxon>Alphaproteobacteria</taxon>
        <taxon>Rhodospirillales</taxon>
        <taxon>Thalassobaculaceae</taxon>
        <taxon>Thalassobaculum</taxon>
    </lineage>
</organism>
<keyword evidence="6" id="KW-1133">Transmembrane helix</keyword>
<keyword evidence="2" id="KW-0997">Cell inner membrane</keyword>
<keyword evidence="6" id="KW-0472">Membrane</keyword>
<dbReference type="InterPro" id="IPR032255">
    <property type="entry name" value="HBM"/>
</dbReference>
<dbReference type="Gene3D" id="1.20.1440.210">
    <property type="match status" value="1"/>
</dbReference>
<keyword evidence="6" id="KW-0812">Transmembrane</keyword>
<dbReference type="PROSITE" id="PS51753">
    <property type="entry name" value="HBM"/>
    <property type="match status" value="1"/>
</dbReference>
<evidence type="ECO:0000256" key="4">
    <source>
        <dbReference type="ARBA" id="ARBA00029447"/>
    </source>
</evidence>
<dbReference type="EMBL" id="BMZS01000002">
    <property type="protein sequence ID" value="GHD44041.1"/>
    <property type="molecule type" value="Genomic_DNA"/>
</dbReference>
<evidence type="ECO:0000256" key="6">
    <source>
        <dbReference type="SAM" id="Phobius"/>
    </source>
</evidence>
<dbReference type="CDD" id="cd06225">
    <property type="entry name" value="HAMP"/>
    <property type="match status" value="1"/>
</dbReference>
<evidence type="ECO:0000313" key="12">
    <source>
        <dbReference type="Proteomes" id="UP000630353"/>
    </source>
</evidence>
<dbReference type="PANTHER" id="PTHR32089">
    <property type="entry name" value="METHYL-ACCEPTING CHEMOTAXIS PROTEIN MCPB"/>
    <property type="match status" value="1"/>
</dbReference>
<dbReference type="SMART" id="SM01358">
    <property type="entry name" value="HBM"/>
    <property type="match status" value="1"/>
</dbReference>
<dbReference type="InterPro" id="IPR003660">
    <property type="entry name" value="HAMP_dom"/>
</dbReference>
<dbReference type="InterPro" id="IPR004090">
    <property type="entry name" value="Chemotax_Me-accpt_rcpt"/>
</dbReference>
<dbReference type="PANTHER" id="PTHR32089:SF112">
    <property type="entry name" value="LYSOZYME-LIKE PROTEIN-RELATED"/>
    <property type="match status" value="1"/>
</dbReference>
<dbReference type="Pfam" id="PF00015">
    <property type="entry name" value="MCPsignal"/>
    <property type="match status" value="1"/>
</dbReference>
<feature type="domain" description="T-SNARE coiled-coil homology" evidence="8">
    <location>
        <begin position="562"/>
        <end position="624"/>
    </location>
</feature>
<evidence type="ECO:0000256" key="3">
    <source>
        <dbReference type="ARBA" id="ARBA00023224"/>
    </source>
</evidence>
<proteinExistence type="inferred from homology"/>
<dbReference type="Pfam" id="PF00672">
    <property type="entry name" value="HAMP"/>
    <property type="match status" value="1"/>
</dbReference>
<gene>
    <name evidence="11" type="ORF">GCM10017083_10960</name>
</gene>
<evidence type="ECO:0000256" key="1">
    <source>
        <dbReference type="ARBA" id="ARBA00004429"/>
    </source>
</evidence>
<name>A0A919CNC5_9PROT</name>